<dbReference type="PANTHER" id="PTHR28110:SF1">
    <property type="entry name" value="TRANSMEMBRANE PROTEIN"/>
    <property type="match status" value="1"/>
</dbReference>
<dbReference type="Pfam" id="PF13344">
    <property type="entry name" value="Hydrolase_6"/>
    <property type="match status" value="1"/>
</dbReference>
<dbReference type="InterPro" id="IPR055323">
    <property type="entry name" value="C57A10.07/YOR238W"/>
</dbReference>
<comment type="caution">
    <text evidence="1">The sequence shown here is derived from an EMBL/GenBank/DDBJ whole genome shotgun (WGS) entry which is preliminary data.</text>
</comment>
<dbReference type="EMBL" id="NHYE01001321">
    <property type="protein sequence ID" value="PPQ96822.1"/>
    <property type="molecule type" value="Genomic_DNA"/>
</dbReference>
<dbReference type="Gene3D" id="3.40.50.1000">
    <property type="entry name" value="HAD superfamily/HAD-like"/>
    <property type="match status" value="2"/>
</dbReference>
<dbReference type="InterPro" id="IPR036412">
    <property type="entry name" value="HAD-like_sf"/>
</dbReference>
<sequence length="621" mass="69267">MHVFRALCPPLSFVFDIDGVLLRGPNVIPAAKRALGILDGDNPFRMKIPYVFLTNGGGVAETERCRKLSKQLGVKVETSQYCQAHTILKKFAGQYFDTPVLVLGGHLDTVRQVANSYGYQKAYTTLDVLAWNPAVWPFHTLTDAEKRVAQVAELLAMLPLLLTNALACRLFKDSDIRDVCLSRSEKLGSRRFGLMSSSELVPADLQTNHVVQVMCDVILSGGIIGGPHLPVAKQEAPVELVFCNPDLLWKSDFTRPRLGQGSFKSAFQAVFRALTGSEYPYTQFGKPTKATYDFASLLLGERVRQLYGDVPLSQNVYMVGDNPESDIAGANTAGWSSILVKTGVYDPLDGVPSHSPSHVAEDVEEAVKKALDHLIMVPCHSIWKGPNSWSEEKDWLLEPYQRGPSRVRAFYEHIRLGAQLTKNDPHSLLVFSGGQTKALSSTTEAESYLRLAQTAGLLPTSTSDWYRSTTENYAMDSYQNLLFSIGRFREFAGHFPTKITVVGYEFKRARFIELHRKAIRWPIQTFDYVGVDPEHEDIADARAGEQENGYKPYTIDMYGCHSLLMNKRRLRNPFARFHPYYTSSPEIGPLLDWCPGAAEGGENAIFEGPLPWDKVIASKDD</sequence>
<reference evidence="1 2" key="1">
    <citation type="journal article" date="2018" name="Evol. Lett.">
        <title>Horizontal gene cluster transfer increased hallucinogenic mushroom diversity.</title>
        <authorList>
            <person name="Reynolds H.T."/>
            <person name="Vijayakumar V."/>
            <person name="Gluck-Thaler E."/>
            <person name="Korotkin H.B."/>
            <person name="Matheny P.B."/>
            <person name="Slot J.C."/>
        </authorList>
    </citation>
    <scope>NUCLEOTIDE SEQUENCE [LARGE SCALE GENOMIC DNA]</scope>
    <source>
        <strain evidence="1 2">SRW20</strain>
    </source>
</reference>
<dbReference type="GO" id="GO:0005737">
    <property type="term" value="C:cytoplasm"/>
    <property type="evidence" value="ECO:0007669"/>
    <property type="project" value="TreeGrafter"/>
</dbReference>
<organism evidence="1 2">
    <name type="scientific">Gymnopilus dilepis</name>
    <dbReference type="NCBI Taxonomy" id="231916"/>
    <lineage>
        <taxon>Eukaryota</taxon>
        <taxon>Fungi</taxon>
        <taxon>Dikarya</taxon>
        <taxon>Basidiomycota</taxon>
        <taxon>Agaricomycotina</taxon>
        <taxon>Agaricomycetes</taxon>
        <taxon>Agaricomycetidae</taxon>
        <taxon>Agaricales</taxon>
        <taxon>Agaricineae</taxon>
        <taxon>Hymenogastraceae</taxon>
        <taxon>Gymnopilus</taxon>
    </lineage>
</organism>
<dbReference type="AlphaFoldDB" id="A0A409Y1E2"/>
<dbReference type="FunCoup" id="A0A409Y1E2">
    <property type="interactions" value="206"/>
</dbReference>
<dbReference type="Pfam" id="PF13242">
    <property type="entry name" value="Hydrolase_like"/>
    <property type="match status" value="1"/>
</dbReference>
<keyword evidence="2" id="KW-1185">Reference proteome</keyword>
<accession>A0A409Y1E2</accession>
<gene>
    <name evidence="1" type="ORF">CVT26_006223</name>
</gene>
<protein>
    <submittedName>
        <fullName evidence="1">Uncharacterized protein</fullName>
    </submittedName>
</protein>
<dbReference type="OrthoDB" id="4347at2759"/>
<name>A0A409Y1E2_9AGAR</name>
<dbReference type="InParanoid" id="A0A409Y1E2"/>
<dbReference type="Proteomes" id="UP000284706">
    <property type="component" value="Unassembled WGS sequence"/>
</dbReference>
<evidence type="ECO:0000313" key="1">
    <source>
        <dbReference type="EMBL" id="PPQ96822.1"/>
    </source>
</evidence>
<dbReference type="PANTHER" id="PTHR28110">
    <property type="entry name" value="TRANSMEMBRANE PROTEIN"/>
    <property type="match status" value="1"/>
</dbReference>
<evidence type="ECO:0000313" key="2">
    <source>
        <dbReference type="Proteomes" id="UP000284706"/>
    </source>
</evidence>
<dbReference type="InterPro" id="IPR006357">
    <property type="entry name" value="HAD-SF_hydro_IIA"/>
</dbReference>
<dbReference type="SUPFAM" id="SSF56784">
    <property type="entry name" value="HAD-like"/>
    <property type="match status" value="1"/>
</dbReference>
<dbReference type="NCBIfam" id="TIGR01460">
    <property type="entry name" value="HAD-SF-IIA"/>
    <property type="match status" value="1"/>
</dbReference>
<proteinExistence type="predicted"/>
<dbReference type="InterPro" id="IPR023214">
    <property type="entry name" value="HAD_sf"/>
</dbReference>